<evidence type="ECO:0000313" key="1">
    <source>
        <dbReference type="EMBL" id="GEO06723.1"/>
    </source>
</evidence>
<evidence type="ECO:0000313" key="2">
    <source>
        <dbReference type="Proteomes" id="UP000321532"/>
    </source>
</evidence>
<protein>
    <submittedName>
        <fullName evidence="1">ABC transporter-associated protein EcsC</fullName>
    </submittedName>
</protein>
<dbReference type="EMBL" id="BJYS01000043">
    <property type="protein sequence ID" value="GEO06723.1"/>
    <property type="molecule type" value="Genomic_DNA"/>
</dbReference>
<accession>A0A512B428</accession>
<proteinExistence type="predicted"/>
<dbReference type="PANTHER" id="PTHR41260">
    <property type="entry name" value="PROTEIN ECSC"/>
    <property type="match status" value="1"/>
</dbReference>
<dbReference type="AlphaFoldDB" id="A0A512B428"/>
<comment type="caution">
    <text evidence="1">The sequence shown here is derived from an EMBL/GenBank/DDBJ whole genome shotgun (WGS) entry which is preliminary data.</text>
</comment>
<keyword evidence="2" id="KW-1185">Reference proteome</keyword>
<reference evidence="1 2" key="1">
    <citation type="submission" date="2019-07" db="EMBL/GenBank/DDBJ databases">
        <title>Whole genome shotgun sequence of Adhaeribacter aerolatus NBRC 106133.</title>
        <authorList>
            <person name="Hosoyama A."/>
            <person name="Uohara A."/>
            <person name="Ohji S."/>
            <person name="Ichikawa N."/>
        </authorList>
    </citation>
    <scope>NUCLEOTIDE SEQUENCE [LARGE SCALE GENOMIC DNA]</scope>
    <source>
        <strain evidence="1 2">NBRC 106133</strain>
    </source>
</reference>
<gene>
    <name evidence="1" type="primary">ecsC</name>
    <name evidence="1" type="ORF">AAE02nite_43870</name>
</gene>
<organism evidence="1 2">
    <name type="scientific">Adhaeribacter aerolatus</name>
    <dbReference type="NCBI Taxonomy" id="670289"/>
    <lineage>
        <taxon>Bacteria</taxon>
        <taxon>Pseudomonadati</taxon>
        <taxon>Bacteroidota</taxon>
        <taxon>Cytophagia</taxon>
        <taxon>Cytophagales</taxon>
        <taxon>Hymenobacteraceae</taxon>
        <taxon>Adhaeribacter</taxon>
    </lineage>
</organism>
<dbReference type="RefSeq" id="WP_371863493.1">
    <property type="nucleotide sequence ID" value="NZ_BJYS01000043.1"/>
</dbReference>
<name>A0A512B428_9BACT</name>
<dbReference type="Pfam" id="PF12787">
    <property type="entry name" value="EcsC"/>
    <property type="match status" value="1"/>
</dbReference>
<sequence>MVKNIAQIETEMTDPTYEAVALHELYIWQRKMQEQPSLLNQVTRKMQVKVNNLIPEKVHQVVTAAIKQMIRATLFGAQIITFKPVLSHTLRLKEIKALERIAFYKKLGAAEGGVTGAGGILLGLADFPLLLGLKLKLLFDLAAAYGYATNDYRERVYLLYIFQLAFSSQEHRRQIYLKMENWTEKRKTLPDDMHQFDWRSLQQEYRDYIDLAKMAQLIPIIGAPVGAVVNYRLLNKLGVTAMNAYRMRWQEEKIAADKLISPPES</sequence>
<dbReference type="PANTHER" id="PTHR41260:SF1">
    <property type="entry name" value="PROTEIN ECSC"/>
    <property type="match status" value="1"/>
</dbReference>
<dbReference type="InterPro" id="IPR024787">
    <property type="entry name" value="EcsC"/>
</dbReference>
<dbReference type="Proteomes" id="UP000321532">
    <property type="component" value="Unassembled WGS sequence"/>
</dbReference>